<sequence length="80" mass="9198">MRPLTGRYKYVFPLISDCYRPMNESTSNNAIKKSIGHNGKYKGRQTAHGLRGLARTYFADIGIQRDYKNNCVSALIYKKH</sequence>
<protein>
    <recommendedName>
        <fullName evidence="3">Integrase</fullName>
    </recommendedName>
</protein>
<name>A0AAW8CR93_9PAST</name>
<comment type="caution">
    <text evidence="1">The sequence shown here is derived from an EMBL/GenBank/DDBJ whole genome shotgun (WGS) entry which is preliminary data.</text>
</comment>
<dbReference type="AlphaFoldDB" id="A0AAW8CR93"/>
<evidence type="ECO:0000313" key="1">
    <source>
        <dbReference type="EMBL" id="MDP8186907.1"/>
    </source>
</evidence>
<dbReference type="Proteomes" id="UP001230466">
    <property type="component" value="Unassembled WGS sequence"/>
</dbReference>
<reference evidence="1" key="1">
    <citation type="journal article" date="2023" name="Front. Microbiol.">
        <title>Phylogeography and host specificity of Pasteurellaceae pathogenic to sea-farmed fish in the north-east Atlantic.</title>
        <authorList>
            <person name="Gulla S."/>
            <person name="Colquhoun D.J."/>
            <person name="Olsen A.B."/>
            <person name="Spilsberg B."/>
            <person name="Lagesen K."/>
            <person name="Aakesson C.P."/>
            <person name="Strom S."/>
            <person name="Manji F."/>
            <person name="Birkbeck T.H."/>
            <person name="Nilsen H.K."/>
        </authorList>
    </citation>
    <scope>NUCLEOTIDE SEQUENCE</scope>
    <source>
        <strain evidence="1">VIB1234</strain>
    </source>
</reference>
<evidence type="ECO:0000313" key="2">
    <source>
        <dbReference type="Proteomes" id="UP001230466"/>
    </source>
</evidence>
<gene>
    <name evidence="1" type="ORF">QJU78_03815</name>
</gene>
<dbReference type="RefSeq" id="WP_211598192.1">
    <property type="nucleotide sequence ID" value="NZ_JAGRQI010000012.1"/>
</dbReference>
<organism evidence="1 2">
    <name type="scientific">Pasteurella atlantica</name>
    <dbReference type="NCBI Taxonomy" id="2827233"/>
    <lineage>
        <taxon>Bacteria</taxon>
        <taxon>Pseudomonadati</taxon>
        <taxon>Pseudomonadota</taxon>
        <taxon>Gammaproteobacteria</taxon>
        <taxon>Pasteurellales</taxon>
        <taxon>Pasteurellaceae</taxon>
        <taxon>Pasteurella</taxon>
    </lineage>
</organism>
<accession>A0AAW8CR93</accession>
<dbReference type="EMBL" id="JASAYJ010000006">
    <property type="protein sequence ID" value="MDP8186907.1"/>
    <property type="molecule type" value="Genomic_DNA"/>
</dbReference>
<proteinExistence type="predicted"/>
<evidence type="ECO:0008006" key="3">
    <source>
        <dbReference type="Google" id="ProtNLM"/>
    </source>
</evidence>